<evidence type="ECO:0000256" key="2">
    <source>
        <dbReference type="SAM" id="Phobius"/>
    </source>
</evidence>
<dbReference type="Gene3D" id="3.60.40.10">
    <property type="entry name" value="PPM-type phosphatase domain"/>
    <property type="match status" value="1"/>
</dbReference>
<dbReference type="InterPro" id="IPR015655">
    <property type="entry name" value="PP2C"/>
</dbReference>
<name>A0A9P3LB29_9APHY</name>
<comment type="caution">
    <text evidence="4">The sequence shown here is derived from an EMBL/GenBank/DDBJ whole genome shotgun (WGS) entry which is preliminary data.</text>
</comment>
<reference evidence="4 5" key="1">
    <citation type="submission" date="2021-08" db="EMBL/GenBank/DDBJ databases">
        <title>Draft Genome Sequence of Phanerochaete sordida strain YK-624.</title>
        <authorList>
            <person name="Mori T."/>
            <person name="Dohra H."/>
            <person name="Suzuki T."/>
            <person name="Kawagishi H."/>
            <person name="Hirai H."/>
        </authorList>
    </citation>
    <scope>NUCLEOTIDE SEQUENCE [LARGE SCALE GENOMIC DNA]</scope>
    <source>
        <strain evidence="4 5">YK-624</strain>
    </source>
</reference>
<feature type="transmembrane region" description="Helical" evidence="2">
    <location>
        <begin position="21"/>
        <end position="39"/>
    </location>
</feature>
<dbReference type="GO" id="GO:0004741">
    <property type="term" value="F:[pyruvate dehydrogenase (acetyl-transferring)]-phosphatase activity"/>
    <property type="evidence" value="ECO:0007669"/>
    <property type="project" value="TreeGrafter"/>
</dbReference>
<evidence type="ECO:0000313" key="4">
    <source>
        <dbReference type="EMBL" id="GJE88134.1"/>
    </source>
</evidence>
<evidence type="ECO:0000259" key="3">
    <source>
        <dbReference type="PROSITE" id="PS51746"/>
    </source>
</evidence>
<dbReference type="SMART" id="SM00332">
    <property type="entry name" value="PP2Cc"/>
    <property type="match status" value="1"/>
</dbReference>
<gene>
    <name evidence="4" type="ORF">PsYK624_042170</name>
</gene>
<organism evidence="4 5">
    <name type="scientific">Phanerochaete sordida</name>
    <dbReference type="NCBI Taxonomy" id="48140"/>
    <lineage>
        <taxon>Eukaryota</taxon>
        <taxon>Fungi</taxon>
        <taxon>Dikarya</taxon>
        <taxon>Basidiomycota</taxon>
        <taxon>Agaricomycotina</taxon>
        <taxon>Agaricomycetes</taxon>
        <taxon>Polyporales</taxon>
        <taxon>Phanerochaetaceae</taxon>
        <taxon>Phanerochaete</taxon>
    </lineage>
</organism>
<evidence type="ECO:0000256" key="1">
    <source>
        <dbReference type="SAM" id="MobiDB-lite"/>
    </source>
</evidence>
<dbReference type="CDD" id="cd00143">
    <property type="entry name" value="PP2Cc"/>
    <property type="match status" value="1"/>
</dbReference>
<keyword evidence="2" id="KW-1133">Transmembrane helix</keyword>
<dbReference type="SUPFAM" id="SSF81606">
    <property type="entry name" value="PP2C-like"/>
    <property type="match status" value="1"/>
</dbReference>
<sequence>MYRSFARSWSRTRRRLPPSRGFATVATFAGLAGPAYYFSTKGRIHLDTNANEEPSRNISVTVAYPPDGLSEDEFKLRQWEYSAEYNHDILQICRWDFNTIPSDISPDEQSAFRLWHTDKDQWTYFGIFDGLIGPDTSYWLYNELMPTIARNIGDIYTSMKHAATELPCVSQIEQAFKDAFEAVDTALVHGTAQTALTTPIRDDAVLALAPAYSGSCATVTSYNARTRLLHLGHVGHSRAVLGRRVARSDGHGRYIYEARQLTTDHISLATAEEPRPCAQSPGERVVQGDQRPELSVSRAFGLGRYKWSTDMQKQLAEKRLLNLPLDEPQPPSPVLTATPDTSTIKTEPGDFLIVASEGLWNLLTSGEAVGLVGWWLESRDFDPHGSWRNTRRQPQLPHDLPVAPDSHRTIPRSRSPDMEPRFVDMDENVATHLLRNALGGADRRRFLSFMNIEHEEHPAVRRDDLSIFVIFFS</sequence>
<dbReference type="Pfam" id="PF00481">
    <property type="entry name" value="PP2C"/>
    <property type="match status" value="1"/>
</dbReference>
<protein>
    <submittedName>
        <fullName evidence="4">Protein serine/threonine phosphatase 2C family protein</fullName>
    </submittedName>
</protein>
<accession>A0A9P3LB29</accession>
<keyword evidence="2" id="KW-0472">Membrane</keyword>
<proteinExistence type="predicted"/>
<dbReference type="EMBL" id="BPQB01000008">
    <property type="protein sequence ID" value="GJE88134.1"/>
    <property type="molecule type" value="Genomic_DNA"/>
</dbReference>
<dbReference type="GO" id="GO:0005739">
    <property type="term" value="C:mitochondrion"/>
    <property type="evidence" value="ECO:0007669"/>
    <property type="project" value="TreeGrafter"/>
</dbReference>
<dbReference type="InterPro" id="IPR001932">
    <property type="entry name" value="PPM-type_phosphatase-like_dom"/>
</dbReference>
<dbReference type="Proteomes" id="UP000703269">
    <property type="component" value="Unassembled WGS sequence"/>
</dbReference>
<feature type="region of interest" description="Disordered" evidence="1">
    <location>
        <begin position="387"/>
        <end position="420"/>
    </location>
</feature>
<keyword evidence="5" id="KW-1185">Reference proteome</keyword>
<evidence type="ECO:0000313" key="5">
    <source>
        <dbReference type="Proteomes" id="UP000703269"/>
    </source>
</evidence>
<dbReference type="PANTHER" id="PTHR13832:SF792">
    <property type="entry name" value="GM14286P"/>
    <property type="match status" value="1"/>
</dbReference>
<dbReference type="PROSITE" id="PS51746">
    <property type="entry name" value="PPM_2"/>
    <property type="match status" value="1"/>
</dbReference>
<dbReference type="InterPro" id="IPR036457">
    <property type="entry name" value="PPM-type-like_dom_sf"/>
</dbReference>
<dbReference type="AlphaFoldDB" id="A0A9P3LB29"/>
<dbReference type="PANTHER" id="PTHR13832">
    <property type="entry name" value="PROTEIN PHOSPHATASE 2C"/>
    <property type="match status" value="1"/>
</dbReference>
<keyword evidence="2" id="KW-0812">Transmembrane</keyword>
<feature type="domain" description="PPM-type phosphatase" evidence="3">
    <location>
        <begin position="103"/>
        <end position="472"/>
    </location>
</feature>
<dbReference type="OrthoDB" id="420076at2759"/>